<dbReference type="KEGG" id="xpo:XPG1_0886"/>
<dbReference type="Proteomes" id="UP000032735">
    <property type="component" value="Chromosome"/>
</dbReference>
<evidence type="ECO:0000313" key="1">
    <source>
        <dbReference type="EMBL" id="CDG20541.1"/>
    </source>
</evidence>
<reference evidence="1 2" key="1">
    <citation type="submission" date="2013-07" db="EMBL/GenBank/DDBJ databases">
        <authorList>
            <person name="Genoscope - CEA"/>
        </authorList>
    </citation>
    <scope>NUCLEOTIDE SEQUENCE [LARGE SCALE GENOMIC DNA]</scope>
    <source>
        <strain evidence="1 2">G6</strain>
    </source>
</reference>
<name>A0A068R0U3_9GAMM</name>
<organism evidence="1 2">
    <name type="scientific">Xenorhabdus poinarii G6</name>
    <dbReference type="NCBI Taxonomy" id="1354304"/>
    <lineage>
        <taxon>Bacteria</taxon>
        <taxon>Pseudomonadati</taxon>
        <taxon>Pseudomonadota</taxon>
        <taxon>Gammaproteobacteria</taxon>
        <taxon>Enterobacterales</taxon>
        <taxon>Morganellaceae</taxon>
        <taxon>Xenorhabdus</taxon>
    </lineage>
</organism>
<accession>A0A068R0U3</accession>
<dbReference type="HOGENOM" id="CLU_3124303_0_0_6"/>
<gene>
    <name evidence="1" type="ORF">XPG1_0886</name>
</gene>
<keyword evidence="2" id="KW-1185">Reference proteome</keyword>
<dbReference type="STRING" id="1354304.XPG1_0886"/>
<dbReference type="AlphaFoldDB" id="A0A068R0U3"/>
<dbReference type="EMBL" id="FO704551">
    <property type="protein sequence ID" value="CDG20541.1"/>
    <property type="molecule type" value="Genomic_DNA"/>
</dbReference>
<sequence>MCCVPLWFSVPVDIFVLNQAINHNFQILGHLPDHGWDRGVPMLFVYTSYS</sequence>
<proteinExistence type="predicted"/>
<evidence type="ECO:0000313" key="2">
    <source>
        <dbReference type="Proteomes" id="UP000032735"/>
    </source>
</evidence>
<protein>
    <submittedName>
        <fullName evidence="1">Uncharacterized protein</fullName>
    </submittedName>
</protein>